<accession>A0A9N7YIT9</accession>
<protein>
    <submittedName>
        <fullName evidence="2">Uncharacterized protein</fullName>
    </submittedName>
</protein>
<evidence type="ECO:0000313" key="3">
    <source>
        <dbReference type="Proteomes" id="UP001153269"/>
    </source>
</evidence>
<gene>
    <name evidence="2" type="ORF">PLEPLA_LOCUS13697</name>
</gene>
<dbReference type="EMBL" id="CADEAL010000832">
    <property type="protein sequence ID" value="CAB1425764.1"/>
    <property type="molecule type" value="Genomic_DNA"/>
</dbReference>
<sequence>MGNTPTAKKGNEMESVRGKMSGETLLSCKKLTSGPQEEAGRTDTVNCSRKLAGRLFHRARPCLGDTGSGEGRHDQPQEELEACCWREFSF</sequence>
<feature type="region of interest" description="Disordered" evidence="1">
    <location>
        <begin position="1"/>
        <end position="25"/>
    </location>
</feature>
<keyword evidence="3" id="KW-1185">Reference proteome</keyword>
<evidence type="ECO:0000313" key="2">
    <source>
        <dbReference type="EMBL" id="CAB1425764.1"/>
    </source>
</evidence>
<organism evidence="2 3">
    <name type="scientific">Pleuronectes platessa</name>
    <name type="common">European plaice</name>
    <dbReference type="NCBI Taxonomy" id="8262"/>
    <lineage>
        <taxon>Eukaryota</taxon>
        <taxon>Metazoa</taxon>
        <taxon>Chordata</taxon>
        <taxon>Craniata</taxon>
        <taxon>Vertebrata</taxon>
        <taxon>Euteleostomi</taxon>
        <taxon>Actinopterygii</taxon>
        <taxon>Neopterygii</taxon>
        <taxon>Teleostei</taxon>
        <taxon>Neoteleostei</taxon>
        <taxon>Acanthomorphata</taxon>
        <taxon>Carangaria</taxon>
        <taxon>Pleuronectiformes</taxon>
        <taxon>Pleuronectoidei</taxon>
        <taxon>Pleuronectidae</taxon>
        <taxon>Pleuronectes</taxon>
    </lineage>
</organism>
<evidence type="ECO:0000256" key="1">
    <source>
        <dbReference type="SAM" id="MobiDB-lite"/>
    </source>
</evidence>
<name>A0A9N7YIT9_PLEPL</name>
<dbReference type="Proteomes" id="UP001153269">
    <property type="component" value="Unassembled WGS sequence"/>
</dbReference>
<proteinExistence type="predicted"/>
<dbReference type="AlphaFoldDB" id="A0A9N7YIT9"/>
<comment type="caution">
    <text evidence="2">The sequence shown here is derived from an EMBL/GenBank/DDBJ whole genome shotgun (WGS) entry which is preliminary data.</text>
</comment>
<reference evidence="2" key="1">
    <citation type="submission" date="2020-03" db="EMBL/GenBank/DDBJ databases">
        <authorList>
            <person name="Weist P."/>
        </authorList>
    </citation>
    <scope>NUCLEOTIDE SEQUENCE</scope>
</reference>